<keyword evidence="3" id="KW-1185">Reference proteome</keyword>
<dbReference type="InterPro" id="IPR036047">
    <property type="entry name" value="F-box-like_dom_sf"/>
</dbReference>
<dbReference type="SUPFAM" id="SSF81383">
    <property type="entry name" value="F-box domain"/>
    <property type="match status" value="1"/>
</dbReference>
<evidence type="ECO:0000313" key="3">
    <source>
        <dbReference type="Proteomes" id="UP000236316"/>
    </source>
</evidence>
<dbReference type="RefSeq" id="YP_009448360.1">
    <property type="nucleotide sequence ID" value="NC_036594.1"/>
</dbReference>
<dbReference type="KEGG" id="vg:35381911"/>
<feature type="domain" description="F-box" evidence="1">
    <location>
        <begin position="1"/>
        <end position="45"/>
    </location>
</feature>
<accession>A0A2I2L3E3</accession>
<dbReference type="GeneID" id="35381911"/>
<evidence type="ECO:0000259" key="1">
    <source>
        <dbReference type="PROSITE" id="PS50181"/>
    </source>
</evidence>
<name>A0A2I2L3E3_9VIRU</name>
<dbReference type="PROSITE" id="PS50181">
    <property type="entry name" value="FBOX"/>
    <property type="match status" value="1"/>
</dbReference>
<reference evidence="2" key="1">
    <citation type="submission" date="2017-08" db="EMBL/GenBank/DDBJ databases">
        <authorList>
            <consortium name="Urmite Genomes"/>
        </authorList>
    </citation>
    <scope>NUCLEOTIDE SEQUENCE [LARGE SCALE GENOMIC DNA]</scope>
    <source>
        <strain evidence="2">IHUMI-LCC2</strain>
    </source>
</reference>
<protein>
    <submittedName>
        <fullName evidence="2">F-box domain-containing protein with Leucine-rich repeat</fullName>
    </submittedName>
</protein>
<dbReference type="EMBL" id="LT906555">
    <property type="protein sequence ID" value="SNW62058.1"/>
    <property type="molecule type" value="Genomic_DNA"/>
</dbReference>
<dbReference type="Proteomes" id="UP000236316">
    <property type="component" value="Segment"/>
</dbReference>
<gene>
    <name evidence="2" type="ORF">ORPV_154</name>
</gene>
<organism evidence="2">
    <name type="scientific">Orpheovirus IHUMI-LCC2</name>
    <dbReference type="NCBI Taxonomy" id="2023057"/>
    <lineage>
        <taxon>Viruses</taxon>
        <taxon>Varidnaviria</taxon>
        <taxon>Bamfordvirae</taxon>
        <taxon>Nucleocytoviricota</taxon>
        <taxon>Megaviricetes</taxon>
        <taxon>Pimascovirales</taxon>
        <taxon>Ocovirineae</taxon>
        <taxon>Orpheoviridae</taxon>
        <taxon>Alphaorpheovirus</taxon>
        <taxon>Alphaorpheovirus massiliense</taxon>
    </lineage>
</organism>
<evidence type="ECO:0000313" key="2">
    <source>
        <dbReference type="EMBL" id="SNW62058.1"/>
    </source>
</evidence>
<proteinExistence type="predicted"/>
<sequence>MDVLPNDIIFEIISYIHPINLYSLFNVNKRLYNISKIRIGLYNCLKWKWFVINRYLGDVHKNDDEVRELLKCNNNTFNEYFIQCIPIYHPILVKRMKIKLSYLEVCLERGDDVTFLRLLSHLYYSKNFISHNIIVAEVINIIYKYGRIHLLNHNNDDYSRITKYLNIENKKLYCQLPESCFSYTLNCPKVLSGLLLRVHNLQLPKEIRYNLHYKNPFSQYLFNSEDPITFYNKYEDKILNDKYVRYGKYLTSNSDFLIILSLINKCTLYNKYDNQYQLIINDIFSIFLGISINELYEQLPIRINIIELLDDINLLSYSINLRNKSLLYDIIFIRYKNNIDKILDHIIECKGLLDMYEYLLSILEQLLPINIFSLHNLITKKLENRNKYLYYRILFKYKHYVEDRQK</sequence>
<dbReference type="InterPro" id="IPR001810">
    <property type="entry name" value="F-box_dom"/>
</dbReference>